<name>A0AA87ZVP4_FICCA</name>
<accession>A0AA87ZVP4</accession>
<protein>
    <submittedName>
        <fullName evidence="1">Uncharacterized protein</fullName>
    </submittedName>
</protein>
<evidence type="ECO:0000313" key="2">
    <source>
        <dbReference type="Proteomes" id="UP001187192"/>
    </source>
</evidence>
<gene>
    <name evidence="1" type="ORF">TIFTF001_010010</name>
</gene>
<dbReference type="EMBL" id="BTGU01000011">
    <property type="protein sequence ID" value="GMN40774.1"/>
    <property type="molecule type" value="Genomic_DNA"/>
</dbReference>
<dbReference type="Proteomes" id="UP001187192">
    <property type="component" value="Unassembled WGS sequence"/>
</dbReference>
<comment type="caution">
    <text evidence="1">The sequence shown here is derived from an EMBL/GenBank/DDBJ whole genome shotgun (WGS) entry which is preliminary data.</text>
</comment>
<organism evidence="1 2">
    <name type="scientific">Ficus carica</name>
    <name type="common">Common fig</name>
    <dbReference type="NCBI Taxonomy" id="3494"/>
    <lineage>
        <taxon>Eukaryota</taxon>
        <taxon>Viridiplantae</taxon>
        <taxon>Streptophyta</taxon>
        <taxon>Embryophyta</taxon>
        <taxon>Tracheophyta</taxon>
        <taxon>Spermatophyta</taxon>
        <taxon>Magnoliopsida</taxon>
        <taxon>eudicotyledons</taxon>
        <taxon>Gunneridae</taxon>
        <taxon>Pentapetalae</taxon>
        <taxon>rosids</taxon>
        <taxon>fabids</taxon>
        <taxon>Rosales</taxon>
        <taxon>Moraceae</taxon>
        <taxon>Ficeae</taxon>
        <taxon>Ficus</taxon>
    </lineage>
</organism>
<keyword evidence="2" id="KW-1185">Reference proteome</keyword>
<evidence type="ECO:0000313" key="1">
    <source>
        <dbReference type="EMBL" id="GMN40774.1"/>
    </source>
</evidence>
<proteinExistence type="predicted"/>
<dbReference type="AlphaFoldDB" id="A0AA87ZVP4"/>
<reference evidence="1" key="1">
    <citation type="submission" date="2023-07" db="EMBL/GenBank/DDBJ databases">
        <title>draft genome sequence of fig (Ficus carica).</title>
        <authorList>
            <person name="Takahashi T."/>
            <person name="Nishimura K."/>
        </authorList>
    </citation>
    <scope>NUCLEOTIDE SEQUENCE</scope>
</reference>
<sequence length="82" mass="9106">MVSYSKIISFRICRDGRGEVDYGLLKVAPPLRVTKFYFETALGAGNCALTTVAREGSRWWGAFTLGVHRGVCITSFFDSFGF</sequence>